<dbReference type="GO" id="GO:0033063">
    <property type="term" value="C:Rad51B-Rad51C-Rad51D-XRCC2 complex"/>
    <property type="evidence" value="ECO:0007669"/>
    <property type="project" value="TreeGrafter"/>
</dbReference>
<protein>
    <submittedName>
        <fullName evidence="4">DNA repair protein RAD51-like 2</fullName>
    </submittedName>
</protein>
<dbReference type="GO" id="GO:0000724">
    <property type="term" value="P:double-strand break repair via homologous recombination"/>
    <property type="evidence" value="ECO:0007669"/>
    <property type="project" value="TreeGrafter"/>
</dbReference>
<dbReference type="InterPro" id="IPR027417">
    <property type="entry name" value="P-loop_NTPase"/>
</dbReference>
<dbReference type="GO" id="GO:0005815">
    <property type="term" value="C:microtubule organizing center"/>
    <property type="evidence" value="ECO:0007669"/>
    <property type="project" value="TreeGrafter"/>
</dbReference>
<keyword evidence="2" id="KW-0539">Nucleus</keyword>
<dbReference type="GO" id="GO:0007131">
    <property type="term" value="P:reciprocal meiotic recombination"/>
    <property type="evidence" value="ECO:0007669"/>
    <property type="project" value="TreeGrafter"/>
</dbReference>
<gene>
    <name evidence="4" type="primary">RAD51-L2</name>
    <name evidence="4" type="ORF">Hamer_G009762</name>
</gene>
<evidence type="ECO:0000256" key="1">
    <source>
        <dbReference type="ARBA" id="ARBA00004123"/>
    </source>
</evidence>
<dbReference type="PROSITE" id="PS50162">
    <property type="entry name" value="RECA_2"/>
    <property type="match status" value="1"/>
</dbReference>
<comment type="subcellular location">
    <subcellularLocation>
        <location evidence="1">Nucleus</location>
    </subcellularLocation>
</comment>
<dbReference type="Pfam" id="PF21794">
    <property type="entry name" value="RAD51D_N"/>
    <property type="match status" value="1"/>
</dbReference>
<dbReference type="EMBL" id="JAHLQT010004633">
    <property type="protein sequence ID" value="KAG7175754.1"/>
    <property type="molecule type" value="Genomic_DNA"/>
</dbReference>
<dbReference type="GO" id="GO:0140664">
    <property type="term" value="F:ATP-dependent DNA damage sensor activity"/>
    <property type="evidence" value="ECO:0007669"/>
    <property type="project" value="InterPro"/>
</dbReference>
<dbReference type="PANTHER" id="PTHR46457:SF1">
    <property type="entry name" value="DNA REPAIR PROTEIN RAD51 HOMOLOG 4"/>
    <property type="match status" value="1"/>
</dbReference>
<dbReference type="InterPro" id="IPR020588">
    <property type="entry name" value="RecA_ATP-bd"/>
</dbReference>
<sequence>MRLTVGMCSALTEDVMTKLQNSGIRNVTDFMLKDPESLAMESSVSYKDLYSIRQIIRAHYAAFAVSGDDMLEAAIKTAIAITTGNTNLDNLLGGGLMAGEVMEVCGGWGVGKTSLCVNLAVHAALKFGKSVLYIDPLASISALRISSVVEALSEEPELVGQALAHIKIVTPSDVWGVFQALEVARQPHFLTRKKDRGSNGGGESSSIKSMGKTKLVIVDSLPAVILPLLAEPKKQGLGIINQLAVALKSLASEQQLAVVVVNNTCITLADFSGQGAESNSKWKPALGRWRHQVLQHQGTYRRKECTTTAIVICTPDESTITLDQDLSKRMNTLQYVAELVPRSRCKCSVVVSTPLLDRLFFTELSAGAAVFQLCSLKDFFTFLKLCRLKNDLRLYLRENDF</sequence>
<dbReference type="Pfam" id="PF08423">
    <property type="entry name" value="Rad51"/>
    <property type="match status" value="1"/>
</dbReference>
<dbReference type="GO" id="GO:0005524">
    <property type="term" value="F:ATP binding"/>
    <property type="evidence" value="ECO:0007669"/>
    <property type="project" value="InterPro"/>
</dbReference>
<dbReference type="GO" id="GO:0000723">
    <property type="term" value="P:telomere maintenance"/>
    <property type="evidence" value="ECO:0007669"/>
    <property type="project" value="TreeGrafter"/>
</dbReference>
<dbReference type="GO" id="GO:0000400">
    <property type="term" value="F:four-way junction DNA binding"/>
    <property type="evidence" value="ECO:0007669"/>
    <property type="project" value="TreeGrafter"/>
</dbReference>
<dbReference type="InterPro" id="IPR048943">
    <property type="entry name" value="RAD51D_N"/>
</dbReference>
<dbReference type="Gene3D" id="3.40.50.300">
    <property type="entry name" value="P-loop containing nucleotide triphosphate hydrolases"/>
    <property type="match status" value="1"/>
</dbReference>
<dbReference type="SUPFAM" id="SSF52540">
    <property type="entry name" value="P-loop containing nucleoside triphosphate hydrolases"/>
    <property type="match status" value="1"/>
</dbReference>
<reference evidence="4" key="1">
    <citation type="journal article" date="2021" name="Sci. Adv.">
        <title>The American lobster genome reveals insights on longevity, neural, and immune adaptations.</title>
        <authorList>
            <person name="Polinski J.M."/>
            <person name="Zimin A.V."/>
            <person name="Clark K.F."/>
            <person name="Kohn A.B."/>
            <person name="Sadowski N."/>
            <person name="Timp W."/>
            <person name="Ptitsyn A."/>
            <person name="Khanna P."/>
            <person name="Romanova D.Y."/>
            <person name="Williams P."/>
            <person name="Greenwood S.J."/>
            <person name="Moroz L.L."/>
            <person name="Walt D.R."/>
            <person name="Bodnar A.G."/>
        </authorList>
    </citation>
    <scope>NUCLEOTIDE SEQUENCE</scope>
    <source>
        <strain evidence="4">GMGI-L3</strain>
    </source>
</reference>
<proteinExistence type="predicted"/>
<evidence type="ECO:0000313" key="4">
    <source>
        <dbReference type="EMBL" id="KAG7175754.1"/>
    </source>
</evidence>
<comment type="caution">
    <text evidence="4">The sequence shown here is derived from an EMBL/GenBank/DDBJ whole genome shotgun (WGS) entry which is preliminary data.</text>
</comment>
<dbReference type="GO" id="GO:0005657">
    <property type="term" value="C:replication fork"/>
    <property type="evidence" value="ECO:0007669"/>
    <property type="project" value="TreeGrafter"/>
</dbReference>
<name>A0A8J5TI94_HOMAM</name>
<dbReference type="Proteomes" id="UP000747542">
    <property type="component" value="Unassembled WGS sequence"/>
</dbReference>
<keyword evidence="5" id="KW-1185">Reference proteome</keyword>
<dbReference type="InterPro" id="IPR051988">
    <property type="entry name" value="HRR_RAD51_Paralog"/>
</dbReference>
<organism evidence="4 5">
    <name type="scientific">Homarus americanus</name>
    <name type="common">American lobster</name>
    <dbReference type="NCBI Taxonomy" id="6706"/>
    <lineage>
        <taxon>Eukaryota</taxon>
        <taxon>Metazoa</taxon>
        <taxon>Ecdysozoa</taxon>
        <taxon>Arthropoda</taxon>
        <taxon>Crustacea</taxon>
        <taxon>Multicrustacea</taxon>
        <taxon>Malacostraca</taxon>
        <taxon>Eumalacostraca</taxon>
        <taxon>Eucarida</taxon>
        <taxon>Decapoda</taxon>
        <taxon>Pleocyemata</taxon>
        <taxon>Astacidea</taxon>
        <taxon>Nephropoidea</taxon>
        <taxon>Nephropidae</taxon>
        <taxon>Homarus</taxon>
    </lineage>
</organism>
<dbReference type="GO" id="GO:0003697">
    <property type="term" value="F:single-stranded DNA binding"/>
    <property type="evidence" value="ECO:0007669"/>
    <property type="project" value="TreeGrafter"/>
</dbReference>
<dbReference type="InterPro" id="IPR013632">
    <property type="entry name" value="Rad51_C"/>
</dbReference>
<dbReference type="PANTHER" id="PTHR46457">
    <property type="entry name" value="DNA REPAIR PROTEIN RAD51 HOMOLOG 4"/>
    <property type="match status" value="1"/>
</dbReference>
<accession>A0A8J5TI94</accession>
<dbReference type="GO" id="GO:0042148">
    <property type="term" value="P:DNA strand invasion"/>
    <property type="evidence" value="ECO:0007669"/>
    <property type="project" value="TreeGrafter"/>
</dbReference>
<dbReference type="AlphaFoldDB" id="A0A8J5TI94"/>
<feature type="domain" description="RecA family profile 1" evidence="3">
    <location>
        <begin position="77"/>
        <end position="265"/>
    </location>
</feature>
<evidence type="ECO:0000259" key="3">
    <source>
        <dbReference type="PROSITE" id="PS50162"/>
    </source>
</evidence>
<evidence type="ECO:0000256" key="2">
    <source>
        <dbReference type="ARBA" id="ARBA00023242"/>
    </source>
</evidence>
<evidence type="ECO:0000313" key="5">
    <source>
        <dbReference type="Proteomes" id="UP000747542"/>
    </source>
</evidence>